<gene>
    <name evidence="1" type="ORF">JYZ213_LOCUS42712</name>
</gene>
<protein>
    <submittedName>
        <fullName evidence="1">Uncharacterized protein</fullName>
    </submittedName>
</protein>
<sequence>ISSSIQYLYIKRESWQYDDLIALMEKTPYLQYLSTLAIFSSACGAYDDNIDKTTPSSMNL</sequence>
<accession>A0A815S459</accession>
<dbReference type="AlphaFoldDB" id="A0A815S459"/>
<dbReference type="Proteomes" id="UP000663845">
    <property type="component" value="Unassembled WGS sequence"/>
</dbReference>
<comment type="caution">
    <text evidence="1">The sequence shown here is derived from an EMBL/GenBank/DDBJ whole genome shotgun (WGS) entry which is preliminary data.</text>
</comment>
<evidence type="ECO:0000313" key="1">
    <source>
        <dbReference type="EMBL" id="CAF1487180.1"/>
    </source>
</evidence>
<proteinExistence type="predicted"/>
<organism evidence="1 2">
    <name type="scientific">Adineta steineri</name>
    <dbReference type="NCBI Taxonomy" id="433720"/>
    <lineage>
        <taxon>Eukaryota</taxon>
        <taxon>Metazoa</taxon>
        <taxon>Spiralia</taxon>
        <taxon>Gnathifera</taxon>
        <taxon>Rotifera</taxon>
        <taxon>Eurotatoria</taxon>
        <taxon>Bdelloidea</taxon>
        <taxon>Adinetida</taxon>
        <taxon>Adinetidae</taxon>
        <taxon>Adineta</taxon>
    </lineage>
</organism>
<evidence type="ECO:0000313" key="2">
    <source>
        <dbReference type="Proteomes" id="UP000663845"/>
    </source>
</evidence>
<feature type="non-terminal residue" evidence="1">
    <location>
        <position position="1"/>
    </location>
</feature>
<dbReference type="EMBL" id="CAJNOG010002055">
    <property type="protein sequence ID" value="CAF1487180.1"/>
    <property type="molecule type" value="Genomic_DNA"/>
</dbReference>
<reference evidence="1" key="1">
    <citation type="submission" date="2021-02" db="EMBL/GenBank/DDBJ databases">
        <authorList>
            <person name="Nowell W R."/>
        </authorList>
    </citation>
    <scope>NUCLEOTIDE SEQUENCE</scope>
</reference>
<name>A0A815S459_9BILA</name>